<evidence type="ECO:0000313" key="2">
    <source>
        <dbReference type="Proteomes" id="UP001063033"/>
    </source>
</evidence>
<keyword evidence="2" id="KW-1185">Reference proteome</keyword>
<dbReference type="KEGG" id="vg:80020061"/>
<dbReference type="EMBL" id="OP297545">
    <property type="protein sequence ID" value="UXE04803.1"/>
    <property type="molecule type" value="Genomic_DNA"/>
</dbReference>
<name>A0A977KNP6_9CAUD</name>
<reference evidence="1" key="1">
    <citation type="submission" date="2022-08" db="EMBL/GenBank/DDBJ databases">
        <authorList>
            <person name="Dojs M.A."/>
            <person name="Fleischacker C.L."/>
            <person name="Jackson S.M."/>
            <person name="Feiring S.B."/>
            <person name="Webb R.J."/>
            <person name="Schaefbauer A.B."/>
            <person name="Vigness C.A."/>
            <person name="Boyle B.L."/>
            <person name="Frank J.R."/>
            <person name="Fleischacker T.C."/>
            <person name="Ackerman S.B."/>
            <person name="Balish M.F."/>
            <person name="Garlena R.A."/>
            <person name="Russell D.A."/>
            <person name="Jacobs-Sera D."/>
            <person name="Hatfull G.F."/>
        </authorList>
    </citation>
    <scope>NUCLEOTIDE SEQUENCE</scope>
</reference>
<accession>A0A977KNP6</accession>
<sequence>MNKPMNTAVGPDCRDGKHPCAGTALDPVTDDIVECACPCHSKQAPTYSPTTEPDISK</sequence>
<dbReference type="GeneID" id="80020061"/>
<gene>
    <name evidence="1" type="primary">66</name>
    <name evidence="1" type="ORF">SEA_SHAMBRE1_66</name>
</gene>
<dbReference type="RefSeq" id="YP_010755409.1">
    <property type="nucleotide sequence ID" value="NC_073469.1"/>
</dbReference>
<evidence type="ECO:0000313" key="1">
    <source>
        <dbReference type="EMBL" id="UXE04803.1"/>
    </source>
</evidence>
<proteinExistence type="predicted"/>
<dbReference type="Proteomes" id="UP001063033">
    <property type="component" value="Segment"/>
</dbReference>
<organism evidence="1 2">
    <name type="scientific">Arthrobacter phage Shambre1</name>
    <dbReference type="NCBI Taxonomy" id="2927284"/>
    <lineage>
        <taxon>Viruses</taxon>
        <taxon>Duplodnaviria</taxon>
        <taxon>Heunggongvirae</taxon>
        <taxon>Uroviricota</taxon>
        <taxon>Caudoviricetes</taxon>
        <taxon>Bismarckvirus</taxon>
        <taxon>Bismarckvirus shambre1</taxon>
    </lineage>
</organism>
<protein>
    <submittedName>
        <fullName evidence="1">Uncharacterized protein</fullName>
    </submittedName>
</protein>